<feature type="transmembrane region" description="Helical" evidence="1">
    <location>
        <begin position="12"/>
        <end position="35"/>
    </location>
</feature>
<protein>
    <submittedName>
        <fullName evidence="2">Uncharacterized protein</fullName>
    </submittedName>
</protein>
<dbReference type="AlphaFoldDB" id="A0A7J5UTG9"/>
<keyword evidence="1" id="KW-0812">Transmembrane</keyword>
<accession>A0A7J5UTG9</accession>
<name>A0A7J5UTG9_9MICO</name>
<gene>
    <name evidence="2" type="ORF">GB883_03405</name>
</gene>
<evidence type="ECO:0000313" key="3">
    <source>
        <dbReference type="Proteomes" id="UP000451860"/>
    </source>
</evidence>
<sequence length="89" mass="9611">MERLERWADRWVSWGGAICAAALISAAAAINWYGIARGFARAGTEGLAAAAGAEASAHIYALIALLLLVVGLRIVDRSERLRGPRERHR</sequence>
<dbReference type="RefSeq" id="WP_152200954.1">
    <property type="nucleotide sequence ID" value="NZ_VUKF01000005.1"/>
</dbReference>
<comment type="caution">
    <text evidence="2">The sequence shown here is derived from an EMBL/GenBank/DDBJ whole genome shotgun (WGS) entry which is preliminary data.</text>
</comment>
<proteinExistence type="predicted"/>
<evidence type="ECO:0000313" key="2">
    <source>
        <dbReference type="EMBL" id="KAE8765579.1"/>
    </source>
</evidence>
<reference evidence="2 3" key="1">
    <citation type="submission" date="2019-10" db="EMBL/GenBank/DDBJ databases">
        <title>Georgenia wutianyii sp. nov. and Georgenia yuyongxinii sp. nov. isolated from plateau pika (Ochotona curzoniae) in the Qinghai-Tibet plateau of China.</title>
        <authorList>
            <person name="Tian Z."/>
        </authorList>
    </citation>
    <scope>NUCLEOTIDE SEQUENCE [LARGE SCALE GENOMIC DNA]</scope>
    <source>
        <strain evidence="2 3">DSM 21501</strain>
    </source>
</reference>
<dbReference type="EMBL" id="WHJE01000008">
    <property type="protein sequence ID" value="KAE8765579.1"/>
    <property type="molecule type" value="Genomic_DNA"/>
</dbReference>
<dbReference type="Proteomes" id="UP000451860">
    <property type="component" value="Unassembled WGS sequence"/>
</dbReference>
<evidence type="ECO:0000256" key="1">
    <source>
        <dbReference type="SAM" id="Phobius"/>
    </source>
</evidence>
<keyword evidence="3" id="KW-1185">Reference proteome</keyword>
<keyword evidence="1" id="KW-1133">Transmembrane helix</keyword>
<keyword evidence="1" id="KW-0472">Membrane</keyword>
<organism evidence="2 3">
    <name type="scientific">Georgenia thermotolerans</name>
    <dbReference type="NCBI Taxonomy" id="527326"/>
    <lineage>
        <taxon>Bacteria</taxon>
        <taxon>Bacillati</taxon>
        <taxon>Actinomycetota</taxon>
        <taxon>Actinomycetes</taxon>
        <taxon>Micrococcales</taxon>
        <taxon>Bogoriellaceae</taxon>
        <taxon>Georgenia</taxon>
    </lineage>
</organism>
<feature type="transmembrane region" description="Helical" evidence="1">
    <location>
        <begin position="55"/>
        <end position="75"/>
    </location>
</feature>